<proteinExistence type="predicted"/>
<reference evidence="2" key="2">
    <citation type="journal article" date="2021" name="Microbiome">
        <title>Successional dynamics and alternative stable states in a saline activated sludge microbial community over 9 years.</title>
        <authorList>
            <person name="Wang Y."/>
            <person name="Ye J."/>
            <person name="Ju F."/>
            <person name="Liu L."/>
            <person name="Boyd J.A."/>
            <person name="Deng Y."/>
            <person name="Parks D.H."/>
            <person name="Jiang X."/>
            <person name="Yin X."/>
            <person name="Woodcroft B.J."/>
            <person name="Tyson G.W."/>
            <person name="Hugenholtz P."/>
            <person name="Polz M.F."/>
            <person name="Zhang T."/>
        </authorList>
    </citation>
    <scope>NUCLEOTIDE SEQUENCE</scope>
    <source>
        <strain evidence="2">HKST-UBA15</strain>
    </source>
</reference>
<evidence type="ECO:0000313" key="3">
    <source>
        <dbReference type="Proteomes" id="UP000745577"/>
    </source>
</evidence>
<protein>
    <submittedName>
        <fullName evidence="2">Uncharacterized protein</fullName>
    </submittedName>
</protein>
<evidence type="ECO:0000313" key="2">
    <source>
        <dbReference type="EMBL" id="MCA9379997.1"/>
    </source>
</evidence>
<accession>A0A955KZL4</accession>
<dbReference type="EMBL" id="JAGQLL010000024">
    <property type="protein sequence ID" value="MCA9379997.1"/>
    <property type="molecule type" value="Genomic_DNA"/>
</dbReference>
<dbReference type="AlphaFoldDB" id="A0A955KZL4"/>
<name>A0A955KZL4_9BACT</name>
<dbReference type="Proteomes" id="UP000745577">
    <property type="component" value="Unassembled WGS sequence"/>
</dbReference>
<organism evidence="2 3">
    <name type="scientific">Candidatus Dojkabacteria bacterium</name>
    <dbReference type="NCBI Taxonomy" id="2099670"/>
    <lineage>
        <taxon>Bacteria</taxon>
        <taxon>Candidatus Dojkabacteria</taxon>
    </lineage>
</organism>
<reference evidence="2" key="1">
    <citation type="submission" date="2020-04" db="EMBL/GenBank/DDBJ databases">
        <authorList>
            <person name="Zhang T."/>
        </authorList>
    </citation>
    <scope>NUCLEOTIDE SEQUENCE</scope>
    <source>
        <strain evidence="2">HKST-UBA15</strain>
    </source>
</reference>
<sequence length="119" mass="13173">MKLKKKLGKLKFELNLTRFQVFGVIAWIFLILVLPISIDLYSKFNTAEANGSAQTQNRVAGAATDSNNPFTYTVDLEDKKELISTLTMVFGGVSAVIALVSLVILFKENKKELTGVFIN</sequence>
<keyword evidence="1" id="KW-1133">Transmembrane helix</keyword>
<gene>
    <name evidence="2" type="ORF">KC675_02340</name>
</gene>
<comment type="caution">
    <text evidence="2">The sequence shown here is derived from an EMBL/GenBank/DDBJ whole genome shotgun (WGS) entry which is preliminary data.</text>
</comment>
<feature type="transmembrane region" description="Helical" evidence="1">
    <location>
        <begin position="21"/>
        <end position="38"/>
    </location>
</feature>
<keyword evidence="1" id="KW-0812">Transmembrane</keyword>
<feature type="transmembrane region" description="Helical" evidence="1">
    <location>
        <begin position="82"/>
        <end position="106"/>
    </location>
</feature>
<keyword evidence="1" id="KW-0472">Membrane</keyword>
<evidence type="ECO:0000256" key="1">
    <source>
        <dbReference type="SAM" id="Phobius"/>
    </source>
</evidence>